<dbReference type="Proteomes" id="UP000241964">
    <property type="component" value="Unassembled WGS sequence"/>
</dbReference>
<organism evidence="1 2">
    <name type="scientific">Dyadobacter jiangsuensis</name>
    <dbReference type="NCBI Taxonomy" id="1591085"/>
    <lineage>
        <taxon>Bacteria</taxon>
        <taxon>Pseudomonadati</taxon>
        <taxon>Bacteroidota</taxon>
        <taxon>Cytophagia</taxon>
        <taxon>Cytophagales</taxon>
        <taxon>Spirosomataceae</taxon>
        <taxon>Dyadobacter</taxon>
    </lineage>
</organism>
<accession>A0A2P8FR40</accession>
<dbReference type="RefSeq" id="WP_106598185.1">
    <property type="nucleotide sequence ID" value="NZ_PYAS01000014.1"/>
</dbReference>
<name>A0A2P8FR40_9BACT</name>
<dbReference type="AlphaFoldDB" id="A0A2P8FR40"/>
<protein>
    <recommendedName>
        <fullName evidence="3">Activator of Hsp90 ATPase-like protein</fullName>
    </recommendedName>
</protein>
<evidence type="ECO:0008006" key="3">
    <source>
        <dbReference type="Google" id="ProtNLM"/>
    </source>
</evidence>
<evidence type="ECO:0000313" key="1">
    <source>
        <dbReference type="EMBL" id="PSL24198.1"/>
    </source>
</evidence>
<dbReference type="OrthoDB" id="4549061at2"/>
<evidence type="ECO:0000313" key="2">
    <source>
        <dbReference type="Proteomes" id="UP000241964"/>
    </source>
</evidence>
<dbReference type="InterPro" id="IPR023393">
    <property type="entry name" value="START-like_dom_sf"/>
</dbReference>
<gene>
    <name evidence="1" type="ORF">CLV60_11425</name>
</gene>
<proteinExistence type="predicted"/>
<dbReference type="SUPFAM" id="SSF55961">
    <property type="entry name" value="Bet v1-like"/>
    <property type="match status" value="1"/>
</dbReference>
<keyword evidence="2" id="KW-1185">Reference proteome</keyword>
<dbReference type="EMBL" id="PYAS01000014">
    <property type="protein sequence ID" value="PSL24198.1"/>
    <property type="molecule type" value="Genomic_DNA"/>
</dbReference>
<reference evidence="1 2" key="1">
    <citation type="submission" date="2018-03" db="EMBL/GenBank/DDBJ databases">
        <title>Genomic Encyclopedia of Archaeal and Bacterial Type Strains, Phase II (KMG-II): from individual species to whole genera.</title>
        <authorList>
            <person name="Goeker M."/>
        </authorList>
    </citation>
    <scope>NUCLEOTIDE SEQUENCE [LARGE SCALE GENOMIC DNA]</scope>
    <source>
        <strain evidence="1 2">DSM 29057</strain>
    </source>
</reference>
<sequence>MAINEALSAADELAKLSSHTLKEKTGRNWPEWIEWLDNLKSDGRAHKDIVALLEDHVENTWYRQKIALGYREAIGQRQLGELLSGYEVGISRTFPIPVQKAWELIASEAGLSIWLGLLVDGCIGMGESFKTQDGIIGIITVLAPGSHFRVAWRPEHWRYNSTLQVRVVGSKSKSAGKSVISFHHEKLPRAADRDAMKRHWQEKLSDLAEIIKGKSGSL</sequence>
<dbReference type="Gene3D" id="3.30.530.20">
    <property type="match status" value="1"/>
</dbReference>
<comment type="caution">
    <text evidence="1">The sequence shown here is derived from an EMBL/GenBank/DDBJ whole genome shotgun (WGS) entry which is preliminary data.</text>
</comment>